<accession>A0A1I4BIR5</accession>
<keyword evidence="3" id="KW-1185">Reference proteome</keyword>
<dbReference type="InterPro" id="IPR025991">
    <property type="entry name" value="Chemoreceptor_zinc-bind_dom"/>
</dbReference>
<dbReference type="EMBL" id="FORT01000017">
    <property type="protein sequence ID" value="SFK67841.1"/>
    <property type="molecule type" value="Genomic_DNA"/>
</dbReference>
<reference evidence="3" key="1">
    <citation type="submission" date="2016-10" db="EMBL/GenBank/DDBJ databases">
        <authorList>
            <person name="Varghese N."/>
            <person name="Submissions S."/>
        </authorList>
    </citation>
    <scope>NUCLEOTIDE SEQUENCE [LARGE SCALE GENOMIC DNA]</scope>
    <source>
        <strain evidence="3">OK042</strain>
    </source>
</reference>
<dbReference type="Gene3D" id="1.20.120.30">
    <property type="entry name" value="Aspartate receptor, ligand-binding domain"/>
    <property type="match status" value="1"/>
</dbReference>
<name>A0A1I4BIR5_9BACL</name>
<evidence type="ECO:0000313" key="2">
    <source>
        <dbReference type="EMBL" id="SFK67841.1"/>
    </source>
</evidence>
<dbReference type="Proteomes" id="UP000198915">
    <property type="component" value="Unassembled WGS sequence"/>
</dbReference>
<proteinExistence type="predicted"/>
<sequence length="126" mass="14944">MSVSQTVQLKAKHYLRIVKTDHLLWKWWLYNFMLGYHHIEEKDLADHHQCRLGTWYREVKGNPSISSLPAFQQLEEPHCRFHDIVREIYQLVRAGRQQEAEAAYLSLEDISALVLQKLDDLANCIR</sequence>
<feature type="domain" description="Chemoreceptor zinc-binding" evidence="1">
    <location>
        <begin position="22"/>
        <end position="88"/>
    </location>
</feature>
<dbReference type="AlphaFoldDB" id="A0A1I4BIR5"/>
<protein>
    <submittedName>
        <fullName evidence="2">Chemoreceptor zinc-binding domain-containing protein</fullName>
    </submittedName>
</protein>
<evidence type="ECO:0000313" key="3">
    <source>
        <dbReference type="Proteomes" id="UP000198915"/>
    </source>
</evidence>
<organism evidence="2 3">
    <name type="scientific">Brevibacillus centrosporus</name>
    <dbReference type="NCBI Taxonomy" id="54910"/>
    <lineage>
        <taxon>Bacteria</taxon>
        <taxon>Bacillati</taxon>
        <taxon>Bacillota</taxon>
        <taxon>Bacilli</taxon>
        <taxon>Bacillales</taxon>
        <taxon>Paenibacillaceae</taxon>
        <taxon>Brevibacillus</taxon>
    </lineage>
</organism>
<dbReference type="RefSeq" id="WP_246071158.1">
    <property type="nucleotide sequence ID" value="NZ_BJOE01000080.1"/>
</dbReference>
<gene>
    <name evidence="2" type="ORF">SAMN05518846_117120</name>
</gene>
<dbReference type="STRING" id="1884381.SAMN05518846_117120"/>
<dbReference type="Pfam" id="PF13682">
    <property type="entry name" value="CZB"/>
    <property type="match status" value="1"/>
</dbReference>
<keyword evidence="2" id="KW-0675">Receptor</keyword>
<evidence type="ECO:0000259" key="1">
    <source>
        <dbReference type="Pfam" id="PF13682"/>
    </source>
</evidence>